<dbReference type="HAMAP" id="MF_01527_A">
    <property type="entry name" value="GTP_cyclohydrol_A"/>
    <property type="match status" value="1"/>
</dbReference>
<dbReference type="GO" id="GO:0046872">
    <property type="term" value="F:metal ion binding"/>
    <property type="evidence" value="ECO:0007669"/>
    <property type="project" value="UniProtKB-KW"/>
</dbReference>
<evidence type="ECO:0000256" key="1">
    <source>
        <dbReference type="ARBA" id="ARBA00022723"/>
    </source>
</evidence>
<dbReference type="InterPro" id="IPR003801">
    <property type="entry name" value="GTP_cyclohydrolase_FolE2/MptA"/>
</dbReference>
<dbReference type="PANTHER" id="PTHR36445">
    <property type="entry name" value="GTP CYCLOHYDROLASE MPTA"/>
    <property type="match status" value="1"/>
</dbReference>
<keyword evidence="3" id="KW-0408">Iron</keyword>
<dbReference type="Pfam" id="PF02649">
    <property type="entry name" value="GCHY-1"/>
    <property type="match status" value="1"/>
</dbReference>
<dbReference type="Proteomes" id="UP000543224">
    <property type="component" value="Unassembled WGS sequence"/>
</dbReference>
<dbReference type="GO" id="GO:0003934">
    <property type="term" value="F:GTP cyclohydrolase I activity"/>
    <property type="evidence" value="ECO:0007669"/>
    <property type="project" value="InterPro"/>
</dbReference>
<name>A0A6V8NXH6_9ACTN</name>
<comment type="caution">
    <text evidence="4">The sequence shown here is derived from an EMBL/GenBank/DDBJ whole genome shotgun (WGS) entry which is preliminary data.</text>
</comment>
<organism evidence="4 5">
    <name type="scientific">Candidatus Hakubella thermalkaliphila</name>
    <dbReference type="NCBI Taxonomy" id="2754717"/>
    <lineage>
        <taxon>Bacteria</taxon>
        <taxon>Bacillati</taxon>
        <taxon>Actinomycetota</taxon>
        <taxon>Actinomycetota incertae sedis</taxon>
        <taxon>Candidatus Hakubellales</taxon>
        <taxon>Candidatus Hakubellaceae</taxon>
        <taxon>Candidatus Hakubella</taxon>
    </lineage>
</organism>
<reference evidence="4 5" key="1">
    <citation type="journal article" date="2020" name="Front. Microbiol.">
        <title>Single-cell genomics of novel Actinobacteria with the Wood-Ljungdahl pathway discovered in a serpentinizing system.</title>
        <authorList>
            <person name="Merino N."/>
            <person name="Kawai M."/>
            <person name="Boyd E.S."/>
            <person name="Colman D.R."/>
            <person name="McGlynn S.E."/>
            <person name="Nealson K.H."/>
            <person name="Kurokawa K."/>
            <person name="Hongoh Y."/>
        </authorList>
    </citation>
    <scope>NUCLEOTIDE SEQUENCE [LARGE SCALE GENOMIC DNA]</scope>
    <source>
        <strain evidence="4 5">S25</strain>
    </source>
</reference>
<evidence type="ECO:0000313" key="5">
    <source>
        <dbReference type="Proteomes" id="UP000543224"/>
    </source>
</evidence>
<gene>
    <name evidence="4" type="ORF">HKBW3S25_00380</name>
</gene>
<evidence type="ECO:0000256" key="3">
    <source>
        <dbReference type="ARBA" id="ARBA00023004"/>
    </source>
</evidence>
<keyword evidence="2 4" id="KW-0378">Hydrolase</keyword>
<evidence type="ECO:0000256" key="2">
    <source>
        <dbReference type="ARBA" id="ARBA00022801"/>
    </source>
</evidence>
<dbReference type="EMBL" id="BLRX01000026">
    <property type="protein sequence ID" value="GFP24942.1"/>
    <property type="molecule type" value="Genomic_DNA"/>
</dbReference>
<dbReference type="Gene3D" id="3.10.270.10">
    <property type="entry name" value="Urate Oxidase"/>
    <property type="match status" value="1"/>
</dbReference>
<dbReference type="NCBIfam" id="TIGR00294">
    <property type="entry name" value="GTP cyclohydrolase MptA"/>
    <property type="match status" value="1"/>
</dbReference>
<protein>
    <submittedName>
        <fullName evidence="4">GTP cyclohydrolase IV</fullName>
    </submittedName>
</protein>
<dbReference type="InterPro" id="IPR022840">
    <property type="entry name" value="GTP_cyclohydrolase_MptA"/>
</dbReference>
<sequence>MERQNDIQQTIPGVHVSLSRVGITGAEKFIRIRYKGKENIFYSEMELYVDLSPKQMGVHMSRFSDVVNEVVDEIVRQEALDIESLAEKVSRRVLEKQRAVRSEVNIRAKCVVEKQTPVSHQSTQEIYNLIGIAVSTEEKTKKLIGVEAWGMNTCPCAQEMVRTNSRERLLAHGFSEEETEKVLGLIPMASHNQRGKGSLLIGADGKIRAKDLVGIVEASMSSEIYDLLKRPDELYVVEKAHSRPRFVEDSVREMLSMVLERYPNLPGDAFVLAKQENYEGIHSYDVFAERYGTVEEIRKEIQGRAHVTRHTSIREWLDW</sequence>
<proteinExistence type="inferred from homology"/>
<dbReference type="PANTHER" id="PTHR36445:SF1">
    <property type="entry name" value="GTP CYCLOHYDROLASE MPTA"/>
    <property type="match status" value="1"/>
</dbReference>
<accession>A0A6V8NXH6</accession>
<keyword evidence="1" id="KW-0479">Metal-binding</keyword>
<dbReference type="AlphaFoldDB" id="A0A6V8NXH6"/>
<evidence type="ECO:0000313" key="4">
    <source>
        <dbReference type="EMBL" id="GFP24942.1"/>
    </source>
</evidence>